<keyword evidence="2" id="KW-1185">Reference proteome</keyword>
<organism evidence="1 2">
    <name type="scientific">Clonostachys rosea f. rosea IK726</name>
    <dbReference type="NCBI Taxonomy" id="1349383"/>
    <lineage>
        <taxon>Eukaryota</taxon>
        <taxon>Fungi</taxon>
        <taxon>Dikarya</taxon>
        <taxon>Ascomycota</taxon>
        <taxon>Pezizomycotina</taxon>
        <taxon>Sordariomycetes</taxon>
        <taxon>Hypocreomycetidae</taxon>
        <taxon>Hypocreales</taxon>
        <taxon>Bionectriaceae</taxon>
        <taxon>Clonostachys</taxon>
    </lineage>
</organism>
<dbReference type="EMBL" id="CADEHS020000003">
    <property type="protein sequence ID" value="CAG9938547.1"/>
    <property type="molecule type" value="Genomic_DNA"/>
</dbReference>
<reference evidence="1" key="1">
    <citation type="submission" date="2020-04" db="EMBL/GenBank/DDBJ databases">
        <authorList>
            <person name="Broberg M."/>
        </authorList>
    </citation>
    <scope>NUCLEOTIDE SEQUENCE</scope>
</reference>
<name>A0ACA9TCC3_BIOOC</name>
<evidence type="ECO:0000313" key="2">
    <source>
        <dbReference type="Proteomes" id="UP000836387"/>
    </source>
</evidence>
<evidence type="ECO:0000313" key="1">
    <source>
        <dbReference type="EMBL" id="CAG9938547.1"/>
    </source>
</evidence>
<reference evidence="1" key="2">
    <citation type="submission" date="2021-10" db="EMBL/GenBank/DDBJ databases">
        <authorList>
            <person name="Piombo E."/>
        </authorList>
    </citation>
    <scope>NUCLEOTIDE SEQUENCE</scope>
</reference>
<proteinExistence type="predicted"/>
<accession>A0ACA9TCC3</accession>
<gene>
    <name evidence="1" type="ORF">CRV2_00006973</name>
</gene>
<sequence>MEQCLIPIQAGSISITAISKNILRLSIDISTDGAHSSNKNLDIRNHVEGTYIALRSVLTLHCYKALTLEMS</sequence>
<protein>
    <submittedName>
        <fullName evidence="1">Uncharacterized protein</fullName>
    </submittedName>
</protein>
<dbReference type="Proteomes" id="UP000836387">
    <property type="component" value="Unassembled WGS sequence"/>
</dbReference>
<comment type="caution">
    <text evidence="1">The sequence shown here is derived from an EMBL/GenBank/DDBJ whole genome shotgun (WGS) entry which is preliminary data.</text>
</comment>